<comment type="cofactor">
    <cofactor evidence="1">
        <name>Mg(2+)</name>
        <dbReference type="ChEBI" id="CHEBI:18420"/>
    </cofactor>
</comment>
<dbReference type="GO" id="GO:0036311">
    <property type="term" value="F:chitin disaccharide deacetylase activity"/>
    <property type="evidence" value="ECO:0007669"/>
    <property type="project" value="UniProtKB-EC"/>
</dbReference>
<dbReference type="PANTHER" id="PTHR31609:SF1">
    <property type="entry name" value="CARBOHYDRATE DEACETYLASE"/>
    <property type="match status" value="1"/>
</dbReference>
<dbReference type="EMBL" id="JBHUOQ010000001">
    <property type="protein sequence ID" value="MFD2830407.1"/>
    <property type="molecule type" value="Genomic_DNA"/>
</dbReference>
<dbReference type="CDD" id="cd10803">
    <property type="entry name" value="YdjC_EF3048_like"/>
    <property type="match status" value="1"/>
</dbReference>
<keyword evidence="4" id="KW-0460">Magnesium</keyword>
<protein>
    <submittedName>
        <fullName evidence="6">Chitin disaccharide deacetylase</fullName>
        <ecNumber evidence="6">3.5.1.105</ecNumber>
    </submittedName>
</protein>
<keyword evidence="5" id="KW-0119">Carbohydrate metabolism</keyword>
<dbReference type="RefSeq" id="WP_377773310.1">
    <property type="nucleotide sequence ID" value="NZ_JBHUOQ010000001.1"/>
</dbReference>
<evidence type="ECO:0000256" key="1">
    <source>
        <dbReference type="ARBA" id="ARBA00001946"/>
    </source>
</evidence>
<keyword evidence="7" id="KW-1185">Reference proteome</keyword>
<accession>A0ABW5WVU6</accession>
<name>A0ABW5WVU6_9STAP</name>
<comment type="caution">
    <text evidence="6">The sequence shown here is derived from an EMBL/GenBank/DDBJ whole genome shotgun (WGS) entry which is preliminary data.</text>
</comment>
<sequence length="233" mass="26541">MKVIINADDFGLTKGVVDGIIEAHKNGVVDSTTMMMNGCSVPYAVEQAKLHPDLKVGIHLVLTWGRPLLKEGVSSLINKEGEFRLNSAFSGKEPPDKNEVYNEWKQQIEAFIETGLKLHHIDSHHHIHSWDEVKDAAITLAKEYNVPLRYADSLSEHQEILLSDTLYTDFYGETIYNDLFDAVKVTEAGIVEVMTHPGCVDEQLKQNSSYLEFREKELEILTRIQRPEWAEKY</sequence>
<dbReference type="PANTHER" id="PTHR31609">
    <property type="entry name" value="YDJC DEACETYLASE FAMILY MEMBER"/>
    <property type="match status" value="1"/>
</dbReference>
<reference evidence="7" key="1">
    <citation type="journal article" date="2019" name="Int. J. Syst. Evol. Microbiol.">
        <title>The Global Catalogue of Microorganisms (GCM) 10K type strain sequencing project: providing services to taxonomists for standard genome sequencing and annotation.</title>
        <authorList>
            <consortium name="The Broad Institute Genomics Platform"/>
            <consortium name="The Broad Institute Genome Sequencing Center for Infectious Disease"/>
            <person name="Wu L."/>
            <person name="Ma J."/>
        </authorList>
    </citation>
    <scope>NUCLEOTIDE SEQUENCE [LARGE SCALE GENOMIC DNA]</scope>
    <source>
        <strain evidence="7">KCTC 33575</strain>
    </source>
</reference>
<dbReference type="Pfam" id="PF04794">
    <property type="entry name" value="YdjC"/>
    <property type="match status" value="1"/>
</dbReference>
<dbReference type="InterPro" id="IPR006879">
    <property type="entry name" value="YdjC-like"/>
</dbReference>
<keyword evidence="2" id="KW-0479">Metal-binding</keyword>
<gene>
    <name evidence="6" type="primary">chbG</name>
    <name evidence="6" type="ORF">ACFSX4_07965</name>
</gene>
<evidence type="ECO:0000256" key="5">
    <source>
        <dbReference type="ARBA" id="ARBA00023277"/>
    </source>
</evidence>
<keyword evidence="3 6" id="KW-0378">Hydrolase</keyword>
<dbReference type="SUPFAM" id="SSF88713">
    <property type="entry name" value="Glycoside hydrolase/deacetylase"/>
    <property type="match status" value="1"/>
</dbReference>
<dbReference type="EC" id="3.5.1.105" evidence="6"/>
<evidence type="ECO:0000256" key="3">
    <source>
        <dbReference type="ARBA" id="ARBA00022801"/>
    </source>
</evidence>
<dbReference type="Gene3D" id="3.20.20.370">
    <property type="entry name" value="Glycoside hydrolase/deacetylase"/>
    <property type="match status" value="1"/>
</dbReference>
<evidence type="ECO:0000313" key="6">
    <source>
        <dbReference type="EMBL" id="MFD2830407.1"/>
    </source>
</evidence>
<evidence type="ECO:0000256" key="2">
    <source>
        <dbReference type="ARBA" id="ARBA00022723"/>
    </source>
</evidence>
<proteinExistence type="predicted"/>
<dbReference type="InterPro" id="IPR022948">
    <property type="entry name" value="COD_ChbG_bac"/>
</dbReference>
<evidence type="ECO:0000313" key="7">
    <source>
        <dbReference type="Proteomes" id="UP001597519"/>
    </source>
</evidence>
<evidence type="ECO:0000256" key="4">
    <source>
        <dbReference type="ARBA" id="ARBA00022842"/>
    </source>
</evidence>
<dbReference type="NCBIfam" id="NF002559">
    <property type="entry name" value="PRK02134.1"/>
    <property type="match status" value="1"/>
</dbReference>
<organism evidence="6 7">
    <name type="scientific">Corticicoccus populi</name>
    <dbReference type="NCBI Taxonomy" id="1812821"/>
    <lineage>
        <taxon>Bacteria</taxon>
        <taxon>Bacillati</taxon>
        <taxon>Bacillota</taxon>
        <taxon>Bacilli</taxon>
        <taxon>Bacillales</taxon>
        <taxon>Staphylococcaceae</taxon>
        <taxon>Corticicoccus</taxon>
    </lineage>
</organism>
<dbReference type="Proteomes" id="UP001597519">
    <property type="component" value="Unassembled WGS sequence"/>
</dbReference>
<dbReference type="InterPro" id="IPR011330">
    <property type="entry name" value="Glyco_hydro/deAcase_b/a-brl"/>
</dbReference>